<keyword evidence="2" id="KW-1185">Reference proteome</keyword>
<protein>
    <submittedName>
        <fullName evidence="1">Uncharacterized protein</fullName>
    </submittedName>
</protein>
<proteinExistence type="predicted"/>
<dbReference type="RefSeq" id="WP_212323313.1">
    <property type="nucleotide sequence ID" value="NZ_AP024463.1"/>
</dbReference>
<evidence type="ECO:0000313" key="1">
    <source>
        <dbReference type="EMBL" id="QUC07967.1"/>
    </source>
</evidence>
<dbReference type="Proteomes" id="UP000678513">
    <property type="component" value="Chromosome"/>
</dbReference>
<accession>A0ABX7Y4H5</accession>
<gene>
    <name evidence="1" type="ORF">J5A65_13800</name>
</gene>
<evidence type="ECO:0000313" key="2">
    <source>
        <dbReference type="Proteomes" id="UP000678513"/>
    </source>
</evidence>
<name>A0ABX7Y4H5_9ACTN</name>
<sequence>MSVPRPSVDSGMEQILTSAARLQEIVPDAVLVRGSVAGLSAHHRLSYDHDHVVADLISRYDMVLEAMEETDGWILSQRHSRRPVTIMGSLDGVEAGLRQVRRSRPLETEQLNFRNVDADPADPAASWPFEANR</sequence>
<dbReference type="EMBL" id="CP072384">
    <property type="protein sequence ID" value="QUC07967.1"/>
    <property type="molecule type" value="Genomic_DNA"/>
</dbReference>
<organism evidence="1 2">
    <name type="scientific">Arachnia rubra</name>
    <dbReference type="NCBI Taxonomy" id="1547448"/>
    <lineage>
        <taxon>Bacteria</taxon>
        <taxon>Bacillati</taxon>
        <taxon>Actinomycetota</taxon>
        <taxon>Actinomycetes</taxon>
        <taxon>Propionibacteriales</taxon>
        <taxon>Propionibacteriaceae</taxon>
        <taxon>Arachnia</taxon>
    </lineage>
</organism>
<reference evidence="1 2" key="1">
    <citation type="submission" date="2021-03" db="EMBL/GenBank/DDBJ databases">
        <title>Human Oral Microbial Genomes.</title>
        <authorList>
            <person name="Johnston C.D."/>
            <person name="Chen T."/>
            <person name="Dewhirst F.E."/>
        </authorList>
    </citation>
    <scope>NUCLEOTIDE SEQUENCE [LARGE SCALE GENOMIC DNA]</scope>
    <source>
        <strain evidence="1 2">DSMZ 100122</strain>
    </source>
</reference>